<keyword evidence="2" id="KW-1185">Reference proteome</keyword>
<dbReference type="VEuPathDB" id="FungiDB:FFUJ_13188"/>
<organism evidence="1 2">
    <name type="scientific">Gibberella fujikuroi (strain CBS 195.34 / IMI 58289 / NRRL A-6831)</name>
    <name type="common">Bakanae and foot rot disease fungus</name>
    <name type="synonym">Fusarium fujikuroi</name>
    <dbReference type="NCBI Taxonomy" id="1279085"/>
    <lineage>
        <taxon>Eukaryota</taxon>
        <taxon>Fungi</taxon>
        <taxon>Dikarya</taxon>
        <taxon>Ascomycota</taxon>
        <taxon>Pezizomycotina</taxon>
        <taxon>Sordariomycetes</taxon>
        <taxon>Hypocreomycetidae</taxon>
        <taxon>Hypocreales</taxon>
        <taxon>Nectriaceae</taxon>
        <taxon>Fusarium</taxon>
        <taxon>Fusarium fujikuroi species complex</taxon>
    </lineage>
</organism>
<sequence length="148" mass="17192">MPSRTFRPVSLLHNSFVVQGDPWSLILDESYELCARSTNQVKYKAQFVLLYQLGNKHELEESRRDQIPTFLGYFDPSVRYWDIGSNDSIGRATLCEVLSWIENYMTYRFVEVSIKDYLTSLLVALLIYIGLSDDSMQASFPDDCIVRR</sequence>
<dbReference type="RefSeq" id="XP_023429092.1">
    <property type="nucleotide sequence ID" value="XM_023575842.1"/>
</dbReference>
<gene>
    <name evidence="1" type="ORF">FFUJ_13188</name>
</gene>
<evidence type="ECO:0000313" key="1">
    <source>
        <dbReference type="EMBL" id="CCT67011.1"/>
    </source>
</evidence>
<dbReference type="HOGENOM" id="CLU_1758953_0_0_1"/>
<evidence type="ECO:0000313" key="2">
    <source>
        <dbReference type="Proteomes" id="UP000016800"/>
    </source>
</evidence>
<dbReference type="AlphaFoldDB" id="S0DWY2"/>
<dbReference type="EMBL" id="HF679026">
    <property type="protein sequence ID" value="CCT67011.1"/>
    <property type="molecule type" value="Genomic_DNA"/>
</dbReference>
<accession>S0DWY2</accession>
<reference evidence="2" key="1">
    <citation type="journal article" date="2013" name="PLoS Pathog.">
        <title>Deciphering the cryptic genome: genome-wide analyses of the rice pathogen Fusarium fujikuroi reveal complex regulation of secondary metabolism and novel metabolites.</title>
        <authorList>
            <person name="Wiemann P."/>
            <person name="Sieber C.M."/>
            <person name="von Bargen K.W."/>
            <person name="Studt L."/>
            <person name="Niehaus E.M."/>
            <person name="Espino J.J."/>
            <person name="Huss K."/>
            <person name="Michielse C.B."/>
            <person name="Albermann S."/>
            <person name="Wagner D."/>
            <person name="Bergner S.V."/>
            <person name="Connolly L.R."/>
            <person name="Fischer A."/>
            <person name="Reuter G."/>
            <person name="Kleigrewe K."/>
            <person name="Bald T."/>
            <person name="Wingfield B.D."/>
            <person name="Ophir R."/>
            <person name="Freeman S."/>
            <person name="Hippler M."/>
            <person name="Smith K.M."/>
            <person name="Brown D.W."/>
            <person name="Proctor R.H."/>
            <person name="Munsterkotter M."/>
            <person name="Freitag M."/>
            <person name="Humpf H.U."/>
            <person name="Guldener U."/>
            <person name="Tudzynski B."/>
        </authorList>
    </citation>
    <scope>NUCLEOTIDE SEQUENCE [LARGE SCALE GENOMIC DNA]</scope>
    <source>
        <strain evidence="2">CBS 195.34 / IMI 58289 / NRRL A-6831</strain>
    </source>
</reference>
<dbReference type="GeneID" id="35406642"/>
<protein>
    <submittedName>
        <fullName evidence="1">Uncharacterized protein</fullName>
    </submittedName>
</protein>
<name>S0DWY2_GIBF5</name>
<proteinExistence type="predicted"/>
<dbReference type="Proteomes" id="UP000016800">
    <property type="component" value="Chromosome IV"/>
</dbReference>